<dbReference type="InterPro" id="IPR008538">
    <property type="entry name" value="Uma2"/>
</dbReference>
<dbReference type="InterPro" id="IPR011335">
    <property type="entry name" value="Restrct_endonuc-II-like"/>
</dbReference>
<proteinExistence type="predicted"/>
<dbReference type="InterPro" id="IPR012296">
    <property type="entry name" value="Nuclease_put_TT1808"/>
</dbReference>
<dbReference type="PANTHER" id="PTHR34107:SF7">
    <property type="entry name" value="SLR2092 PROTEIN"/>
    <property type="match status" value="1"/>
</dbReference>
<accession>A0A840TLN2</accession>
<keyword evidence="3" id="KW-1185">Reference proteome</keyword>
<comment type="caution">
    <text evidence="2">The sequence shown here is derived from an EMBL/GenBank/DDBJ whole genome shotgun (WGS) entry which is preliminary data.</text>
</comment>
<name>A0A840TLN2_9BACT</name>
<dbReference type="Proteomes" id="UP000557307">
    <property type="component" value="Unassembled WGS sequence"/>
</dbReference>
<keyword evidence="2" id="KW-0540">Nuclease</keyword>
<dbReference type="CDD" id="cd06260">
    <property type="entry name" value="DUF820-like"/>
    <property type="match status" value="1"/>
</dbReference>
<reference evidence="2 3" key="1">
    <citation type="submission" date="2020-08" db="EMBL/GenBank/DDBJ databases">
        <title>Genomic Encyclopedia of Type Strains, Phase IV (KMG-IV): sequencing the most valuable type-strain genomes for metagenomic binning, comparative biology and taxonomic classification.</title>
        <authorList>
            <person name="Goeker M."/>
        </authorList>
    </citation>
    <scope>NUCLEOTIDE SEQUENCE [LARGE SCALE GENOMIC DNA]</scope>
    <source>
        <strain evidence="2 3">DSM 105074</strain>
    </source>
</reference>
<dbReference type="Gene3D" id="3.90.1570.10">
    <property type="entry name" value="tt1808, chain A"/>
    <property type="match status" value="1"/>
</dbReference>
<dbReference type="AlphaFoldDB" id="A0A840TLN2"/>
<gene>
    <name evidence="2" type="ORF">HNQ92_002624</name>
</gene>
<protein>
    <submittedName>
        <fullName evidence="2">Uma2 family endonuclease</fullName>
    </submittedName>
</protein>
<evidence type="ECO:0000313" key="2">
    <source>
        <dbReference type="EMBL" id="MBB5284481.1"/>
    </source>
</evidence>
<dbReference type="EMBL" id="JACHGF010000003">
    <property type="protein sequence ID" value="MBB5284481.1"/>
    <property type="molecule type" value="Genomic_DNA"/>
</dbReference>
<feature type="domain" description="Putative restriction endonuclease" evidence="1">
    <location>
        <begin position="26"/>
        <end position="196"/>
    </location>
</feature>
<keyword evidence="2" id="KW-0255">Endonuclease</keyword>
<dbReference type="SUPFAM" id="SSF52980">
    <property type="entry name" value="Restriction endonuclease-like"/>
    <property type="match status" value="1"/>
</dbReference>
<dbReference type="PANTHER" id="PTHR34107">
    <property type="entry name" value="SLL0198 PROTEIN-RELATED"/>
    <property type="match status" value="1"/>
</dbReference>
<dbReference type="Pfam" id="PF05685">
    <property type="entry name" value="Uma2"/>
    <property type="match status" value="1"/>
</dbReference>
<dbReference type="GO" id="GO:0004519">
    <property type="term" value="F:endonuclease activity"/>
    <property type="evidence" value="ECO:0007669"/>
    <property type="project" value="UniProtKB-KW"/>
</dbReference>
<evidence type="ECO:0000259" key="1">
    <source>
        <dbReference type="Pfam" id="PF05685"/>
    </source>
</evidence>
<organism evidence="2 3">
    <name type="scientific">Rhabdobacter roseus</name>
    <dbReference type="NCBI Taxonomy" id="1655419"/>
    <lineage>
        <taxon>Bacteria</taxon>
        <taxon>Pseudomonadati</taxon>
        <taxon>Bacteroidota</taxon>
        <taxon>Cytophagia</taxon>
        <taxon>Cytophagales</taxon>
        <taxon>Cytophagaceae</taxon>
        <taxon>Rhabdobacter</taxon>
    </lineage>
</organism>
<keyword evidence="2" id="KW-0378">Hydrolase</keyword>
<evidence type="ECO:0000313" key="3">
    <source>
        <dbReference type="Proteomes" id="UP000557307"/>
    </source>
</evidence>
<sequence>MHKSLGNQDMELPLKIRSVAGMTDDMFFDLCQANSQLLMERDKHGNIIVMAPTGSDTGNYNFELGFQLGLWNRETGLGYVFDSSAGFTLPDSAVRSPDVSWIVKDRWEALTDTERSRFAPICPDLVVEVRSASDSLPDLQRKMEAYRANGARLGWLIDRENKQVFVYRADGSIEIKKGTSLQISGEEVLPGLTVEVGF</sequence>